<sequence>MTFVVTGATGKLGRLTVEALLAKNIPAEQIVAGGRDLTKLADFADRGVHVRRIDYDDPDSLHDAFSGADKILLVSGTDVGRRVQQHRNAIEAAGRAGVKLVAYTSVPHADTTTLKLGAEHRATEEVLRSSGVPFAMLRNSWYLENYTEQLETFLEYGVIVGNAGDGPISAATRADYAEAAAEVLIKDGQAGKVYELGSDHPFTMSELAEQVSTATGRPIEYRDLPTDDYTQALIGAGLPEDDAEMLADSGPSLARGDLLVAGDDLRTLIGRPTTTMPEAVRETADALVGSRD</sequence>
<evidence type="ECO:0000259" key="1">
    <source>
        <dbReference type="Pfam" id="PF05368"/>
    </source>
</evidence>
<dbReference type="InterPro" id="IPR052718">
    <property type="entry name" value="NmrA-type_oxidoreductase"/>
</dbReference>
<dbReference type="PANTHER" id="PTHR47129:SF1">
    <property type="entry name" value="NMRA-LIKE DOMAIN-CONTAINING PROTEIN"/>
    <property type="match status" value="1"/>
</dbReference>
<dbReference type="PANTHER" id="PTHR47129">
    <property type="entry name" value="QUINONE OXIDOREDUCTASE 2"/>
    <property type="match status" value="1"/>
</dbReference>
<keyword evidence="2" id="KW-0560">Oxidoreductase</keyword>
<dbReference type="InterPro" id="IPR036291">
    <property type="entry name" value="NAD(P)-bd_dom_sf"/>
</dbReference>
<comment type="caution">
    <text evidence="2">The sequence shown here is derived from an EMBL/GenBank/DDBJ whole genome shotgun (WGS) entry which is preliminary data.</text>
</comment>
<dbReference type="Gene3D" id="3.40.50.720">
    <property type="entry name" value="NAD(P)-binding Rossmann-like Domain"/>
    <property type="match status" value="1"/>
</dbReference>
<dbReference type="SUPFAM" id="SSF51735">
    <property type="entry name" value="NAD(P)-binding Rossmann-fold domains"/>
    <property type="match status" value="1"/>
</dbReference>
<dbReference type="Gene3D" id="3.90.25.10">
    <property type="entry name" value="UDP-galactose 4-epimerase, domain 1"/>
    <property type="match status" value="1"/>
</dbReference>
<dbReference type="Pfam" id="PF05368">
    <property type="entry name" value="NmrA"/>
    <property type="match status" value="1"/>
</dbReference>
<proteinExistence type="predicted"/>
<dbReference type="RefSeq" id="WP_179425873.1">
    <property type="nucleotide sequence ID" value="NZ_JACBZP010000001.1"/>
</dbReference>
<dbReference type="CDD" id="cd05269">
    <property type="entry name" value="TMR_SDR_a"/>
    <property type="match status" value="1"/>
</dbReference>
<feature type="domain" description="NmrA-like" evidence="1">
    <location>
        <begin position="3"/>
        <end position="246"/>
    </location>
</feature>
<dbReference type="GO" id="GO:0003955">
    <property type="term" value="F:NAD(P)H dehydrogenase (quinone) activity"/>
    <property type="evidence" value="ECO:0007669"/>
    <property type="project" value="UniProtKB-EC"/>
</dbReference>
<name>A0A7Z0AAD8_9MICO</name>
<dbReference type="Proteomes" id="UP000539111">
    <property type="component" value="Unassembled WGS sequence"/>
</dbReference>
<organism evidence="2 3">
    <name type="scientific">Spelaeicoccus albus</name>
    <dbReference type="NCBI Taxonomy" id="1280376"/>
    <lineage>
        <taxon>Bacteria</taxon>
        <taxon>Bacillati</taxon>
        <taxon>Actinomycetota</taxon>
        <taxon>Actinomycetes</taxon>
        <taxon>Micrococcales</taxon>
        <taxon>Brevibacteriaceae</taxon>
        <taxon>Spelaeicoccus</taxon>
    </lineage>
</organism>
<gene>
    <name evidence="2" type="ORF">BJY26_000786</name>
</gene>
<dbReference type="AlphaFoldDB" id="A0A7Z0AAD8"/>
<keyword evidence="3" id="KW-1185">Reference proteome</keyword>
<dbReference type="InterPro" id="IPR008030">
    <property type="entry name" value="NmrA-like"/>
</dbReference>
<reference evidence="2 3" key="1">
    <citation type="submission" date="2020-07" db="EMBL/GenBank/DDBJ databases">
        <title>Sequencing the genomes of 1000 actinobacteria strains.</title>
        <authorList>
            <person name="Klenk H.-P."/>
        </authorList>
    </citation>
    <scope>NUCLEOTIDE SEQUENCE [LARGE SCALE GENOMIC DNA]</scope>
    <source>
        <strain evidence="2 3">DSM 26341</strain>
    </source>
</reference>
<protein>
    <submittedName>
        <fullName evidence="2">NAD(P)H dehydrogenase (Quinone)</fullName>
        <ecNumber evidence="2">1.6.5.2</ecNumber>
    </submittedName>
</protein>
<dbReference type="EMBL" id="JACBZP010000001">
    <property type="protein sequence ID" value="NYI66480.1"/>
    <property type="molecule type" value="Genomic_DNA"/>
</dbReference>
<dbReference type="EC" id="1.6.5.2" evidence="2"/>
<evidence type="ECO:0000313" key="3">
    <source>
        <dbReference type="Proteomes" id="UP000539111"/>
    </source>
</evidence>
<evidence type="ECO:0000313" key="2">
    <source>
        <dbReference type="EMBL" id="NYI66480.1"/>
    </source>
</evidence>
<accession>A0A7Z0AAD8</accession>